<dbReference type="InterPro" id="IPR038906">
    <property type="entry name" value="TTC36"/>
</dbReference>
<comment type="caution">
    <text evidence="2">The sequence shown here is derived from an EMBL/GenBank/DDBJ whole genome shotgun (WGS) entry which is preliminary data.</text>
</comment>
<name>A0A9P7YHU5_9HELO</name>
<gene>
    <name evidence="2" type="ORF">BJ875DRAFT_464055</name>
</gene>
<protein>
    <recommendedName>
        <fullName evidence="4">Tetratricopeptide repeat protein 36</fullName>
    </recommendedName>
</protein>
<reference evidence="2" key="1">
    <citation type="journal article" date="2021" name="IMA Fungus">
        <title>Genomic characterization of three marine fungi, including Emericellopsis atlantica sp. nov. with signatures of a generalist lifestyle and marine biomass degradation.</title>
        <authorList>
            <person name="Hagestad O.C."/>
            <person name="Hou L."/>
            <person name="Andersen J.H."/>
            <person name="Hansen E.H."/>
            <person name="Altermark B."/>
            <person name="Li C."/>
            <person name="Kuhnert E."/>
            <person name="Cox R.J."/>
            <person name="Crous P.W."/>
            <person name="Spatafora J.W."/>
            <person name="Lail K."/>
            <person name="Amirebrahimi M."/>
            <person name="Lipzen A."/>
            <person name="Pangilinan J."/>
            <person name="Andreopoulos W."/>
            <person name="Hayes R.D."/>
            <person name="Ng V."/>
            <person name="Grigoriev I.V."/>
            <person name="Jackson S.A."/>
            <person name="Sutton T.D.S."/>
            <person name="Dobson A.D.W."/>
            <person name="Rama T."/>
        </authorList>
    </citation>
    <scope>NUCLEOTIDE SEQUENCE</scope>
    <source>
        <strain evidence="2">TRa018bII</strain>
    </source>
</reference>
<evidence type="ECO:0000256" key="1">
    <source>
        <dbReference type="ARBA" id="ARBA00006995"/>
    </source>
</evidence>
<dbReference type="PANTHER" id="PTHR21405">
    <property type="entry name" value="CDNA SEQUENCE BC021608"/>
    <property type="match status" value="1"/>
</dbReference>
<evidence type="ECO:0008006" key="4">
    <source>
        <dbReference type="Google" id="ProtNLM"/>
    </source>
</evidence>
<proteinExistence type="inferred from homology"/>
<dbReference type="PANTHER" id="PTHR21405:SF0">
    <property type="entry name" value="TETRATRICOPEPTIDE REPEAT PROTEIN 36"/>
    <property type="match status" value="1"/>
</dbReference>
<evidence type="ECO:0000313" key="3">
    <source>
        <dbReference type="Proteomes" id="UP000824998"/>
    </source>
</evidence>
<accession>A0A9P7YHU5</accession>
<dbReference type="GO" id="GO:0006570">
    <property type="term" value="P:tyrosine metabolic process"/>
    <property type="evidence" value="ECO:0007669"/>
    <property type="project" value="TreeGrafter"/>
</dbReference>
<dbReference type="OrthoDB" id="539634at2759"/>
<keyword evidence="3" id="KW-1185">Reference proteome</keyword>
<comment type="similarity">
    <text evidence="1">Belongs to the TTC36 family.</text>
</comment>
<evidence type="ECO:0000313" key="2">
    <source>
        <dbReference type="EMBL" id="KAG9233462.1"/>
    </source>
</evidence>
<organism evidence="2 3">
    <name type="scientific">Amylocarpus encephaloides</name>
    <dbReference type="NCBI Taxonomy" id="45428"/>
    <lineage>
        <taxon>Eukaryota</taxon>
        <taxon>Fungi</taxon>
        <taxon>Dikarya</taxon>
        <taxon>Ascomycota</taxon>
        <taxon>Pezizomycotina</taxon>
        <taxon>Leotiomycetes</taxon>
        <taxon>Helotiales</taxon>
        <taxon>Helotiales incertae sedis</taxon>
        <taxon>Amylocarpus</taxon>
    </lineage>
</organism>
<dbReference type="AlphaFoldDB" id="A0A9P7YHU5"/>
<dbReference type="EMBL" id="MU251499">
    <property type="protein sequence ID" value="KAG9233462.1"/>
    <property type="molecule type" value="Genomic_DNA"/>
</dbReference>
<dbReference type="Proteomes" id="UP000824998">
    <property type="component" value="Unassembled WGS sequence"/>
</dbReference>
<sequence length="271" mass="28614">MASAPLTPHDLSILERINNPEADPSAPLLIDSSLPKDPHITDTALYQKISSLEVDIIQSLQEAELQVAGLKPIPKSAPTPISQYETCAESLGKLIDEYPSYASARNNRAQAFRRLYGDGILVQSSSPSPDPSVAPPLLTSSPSALLSASTTLLNDIALAISLLTPSTPFAPLSPHTAKTLSSSYTQRGALYHTTAKLLSLPSSTLHISSSRPEAQWGVVDFEEAASSDFSMGGRYGNEVAKALAVAANPTAKLCGEMVRSAMRREYGGGGP</sequence>